<evidence type="ECO:0000313" key="1">
    <source>
        <dbReference type="EMBL" id="ACD56905.1"/>
    </source>
</evidence>
<dbReference type="HOGENOM" id="CLU_211712_0_0_6"/>
<dbReference type="EMBL" id="CP000967">
    <property type="protein sequence ID" value="ACD56905.1"/>
    <property type="molecule type" value="Genomic_DNA"/>
</dbReference>
<name>A0A0K0GFN5_XANOP</name>
<organism evidence="1 2">
    <name type="scientific">Xanthomonas oryzae pv. oryzae (strain PXO99A)</name>
    <dbReference type="NCBI Taxonomy" id="360094"/>
    <lineage>
        <taxon>Bacteria</taxon>
        <taxon>Pseudomonadati</taxon>
        <taxon>Pseudomonadota</taxon>
        <taxon>Gammaproteobacteria</taxon>
        <taxon>Lysobacterales</taxon>
        <taxon>Lysobacteraceae</taxon>
        <taxon>Xanthomonas</taxon>
    </lineage>
</organism>
<dbReference type="AlphaFoldDB" id="A0A0K0GFN5"/>
<dbReference type="Proteomes" id="UP000001740">
    <property type="component" value="Chromosome"/>
</dbReference>
<proteinExistence type="predicted"/>
<gene>
    <name evidence="1" type="ordered locus">PXO_03619</name>
</gene>
<dbReference type="KEGG" id="xop:PXO_03619"/>
<protein>
    <submittedName>
        <fullName evidence="1">Uncharacterized protein</fullName>
    </submittedName>
</protein>
<sequence>MRDGFAHRAVQTREDAAFIGTLGLLYRETLPVPHIGHLMTLR</sequence>
<evidence type="ECO:0000313" key="2">
    <source>
        <dbReference type="Proteomes" id="UP000001740"/>
    </source>
</evidence>
<reference evidence="1 2" key="1">
    <citation type="journal article" date="2008" name="BMC Genomics">
        <title>Genome sequence and rapid evolution of the rice pathogen Xanthomonas oryzae pv. oryzae PXO99A.</title>
        <authorList>
            <person name="Salzberg S.L."/>
            <person name="Sommer D.D."/>
            <person name="Schatz M.C."/>
            <person name="Phillippy A.M."/>
            <person name="Rabinowicz P.D."/>
            <person name="Tsuge S."/>
            <person name="Furutani A."/>
            <person name="Ochiai H."/>
            <person name="Delcher A.L."/>
            <person name="Kelley D."/>
            <person name="Madupu R."/>
            <person name="Puiu D."/>
            <person name="Radune D."/>
            <person name="Shumway M."/>
            <person name="Trapnell C."/>
            <person name="Aparna G."/>
            <person name="Jha G."/>
            <person name="Pandey A."/>
            <person name="Patil P.B."/>
            <person name="Ishihara H."/>
            <person name="Meyer D.F."/>
            <person name="Szurek B."/>
            <person name="Verdier V."/>
            <person name="Koebnik R."/>
            <person name="Dow J.M."/>
            <person name="Ryan R.P."/>
            <person name="Hirata H."/>
            <person name="Tsuyumu S."/>
            <person name="Won Lee S."/>
            <person name="Seo Y.S."/>
            <person name="Sriariyanum M."/>
            <person name="Ronald P.C."/>
            <person name="Sonti R.V."/>
            <person name="Van Sluys M.A."/>
            <person name="Leach J.E."/>
            <person name="White F.F."/>
            <person name="Bogdanove A.J."/>
        </authorList>
    </citation>
    <scope>NUCLEOTIDE SEQUENCE [LARGE SCALE GENOMIC DNA]</scope>
    <source>
        <strain evidence="1 2">PXO99A</strain>
    </source>
</reference>
<accession>A0A0K0GFN5</accession>